<feature type="domain" description="NAD-dependent epimerase/dehydratase" evidence="1">
    <location>
        <begin position="5"/>
        <end position="172"/>
    </location>
</feature>
<reference evidence="2 3" key="1">
    <citation type="journal article" date="2012" name="J. Bacteriol.">
        <title>Draft Genome Sequence of Oceaniovalibus guishaninsula JLT2003T.</title>
        <authorList>
            <person name="Tang K."/>
            <person name="Liu K."/>
            <person name="Jiao N."/>
        </authorList>
    </citation>
    <scope>NUCLEOTIDE SEQUENCE [LARGE SCALE GENOMIC DNA]</scope>
    <source>
        <strain evidence="2 3">JLT2003</strain>
    </source>
</reference>
<comment type="caution">
    <text evidence="2">The sequence shown here is derived from an EMBL/GenBank/DDBJ whole genome shotgun (WGS) entry which is preliminary data.</text>
</comment>
<gene>
    <name evidence="2" type="ORF">OCGS_1987</name>
</gene>
<dbReference type="Proteomes" id="UP000006765">
    <property type="component" value="Unassembled WGS sequence"/>
</dbReference>
<organism evidence="2 3">
    <name type="scientific">Oceaniovalibus guishaninsula JLT2003</name>
    <dbReference type="NCBI Taxonomy" id="1231392"/>
    <lineage>
        <taxon>Bacteria</taxon>
        <taxon>Pseudomonadati</taxon>
        <taxon>Pseudomonadota</taxon>
        <taxon>Alphaproteobacteria</taxon>
        <taxon>Rhodobacterales</taxon>
        <taxon>Roseobacteraceae</taxon>
        <taxon>Oceaniovalibus</taxon>
    </lineage>
</organism>
<evidence type="ECO:0000259" key="1">
    <source>
        <dbReference type="Pfam" id="PF01370"/>
    </source>
</evidence>
<dbReference type="EMBL" id="AMGO01000046">
    <property type="protein sequence ID" value="EKE44006.1"/>
    <property type="molecule type" value="Genomic_DNA"/>
</dbReference>
<dbReference type="Pfam" id="PF01370">
    <property type="entry name" value="Epimerase"/>
    <property type="match status" value="1"/>
</dbReference>
<dbReference type="eggNOG" id="COG0451">
    <property type="taxonomic scope" value="Bacteria"/>
</dbReference>
<dbReference type="SUPFAM" id="SSF51735">
    <property type="entry name" value="NAD(P)-binding Rossmann-fold domains"/>
    <property type="match status" value="1"/>
</dbReference>
<keyword evidence="3" id="KW-1185">Reference proteome</keyword>
<name>K2GMQ7_9RHOB</name>
<dbReference type="InterPro" id="IPR036291">
    <property type="entry name" value="NAD(P)-bd_dom_sf"/>
</dbReference>
<dbReference type="STRING" id="1231392.OCGS_1987"/>
<evidence type="ECO:0000313" key="3">
    <source>
        <dbReference type="Proteomes" id="UP000006765"/>
    </source>
</evidence>
<proteinExistence type="predicted"/>
<accession>K2GMQ7</accession>
<dbReference type="AlphaFoldDB" id="K2GMQ7"/>
<sequence>MKPLILIGASGRVARRLRRVWSADGRPVVAIARDGCDADLAWSPGAPLPPLPQARDATAIVMAGVVPGPGRDVDANAAIAVACRDAARAWGARRILVLSSSAVYGATGPVPVSEDAAPAPANAYGAAKLAAERAAAGPDVTALRLANVAGASEPFLSLATVTDPLLDRFADGDGPRRSFIGPVLLARCLAALAGTDASLPPVLNVAARGSVAMADIFTAAGRTSRWRPAPDGAVQHVHLDVTALSRYCPVPHQGAADLLSQASETADPAR</sequence>
<dbReference type="InterPro" id="IPR001509">
    <property type="entry name" value="Epimerase_deHydtase"/>
</dbReference>
<protein>
    <recommendedName>
        <fullName evidence="1">NAD-dependent epimerase/dehydratase domain-containing protein</fullName>
    </recommendedName>
</protein>
<dbReference type="OrthoDB" id="7687386at2"/>
<dbReference type="Gene3D" id="3.40.50.720">
    <property type="entry name" value="NAD(P)-binding Rossmann-like Domain"/>
    <property type="match status" value="1"/>
</dbReference>
<evidence type="ECO:0000313" key="2">
    <source>
        <dbReference type="EMBL" id="EKE44006.1"/>
    </source>
</evidence>
<dbReference type="RefSeq" id="WP_007427139.1">
    <property type="nucleotide sequence ID" value="NZ_AMGO01000046.1"/>
</dbReference>